<dbReference type="PROSITE" id="PS00197">
    <property type="entry name" value="2FE2S_FER_1"/>
    <property type="match status" value="1"/>
</dbReference>
<keyword evidence="10" id="KW-1185">Reference proteome</keyword>
<dbReference type="InterPro" id="IPR017938">
    <property type="entry name" value="Riboflavin_synthase-like_b-brl"/>
</dbReference>
<dbReference type="SUPFAM" id="SSF52343">
    <property type="entry name" value="Ferredoxin reductase-like, C-terminal NADP-linked domain"/>
    <property type="match status" value="1"/>
</dbReference>
<evidence type="ECO:0000256" key="3">
    <source>
        <dbReference type="ARBA" id="ARBA00022723"/>
    </source>
</evidence>
<dbReference type="SUPFAM" id="SSF63380">
    <property type="entry name" value="Riboflavin synthase domain-like"/>
    <property type="match status" value="1"/>
</dbReference>
<feature type="domain" description="2Fe-2S ferredoxin-type" evidence="7">
    <location>
        <begin position="234"/>
        <end position="319"/>
    </location>
</feature>
<dbReference type="InterPro" id="IPR001041">
    <property type="entry name" value="2Fe-2S_ferredoxin-type"/>
</dbReference>
<sequence length="319" mass="34465">MRTMRVAVAAVESHGGAHRGIRLAGVDGAPLPAFDPGAHIDVLLPGGLVRQYSLANAPSQRRYYEICVRRDGASRGGSAYLHDHLTLGETVEISLPRNHFRLDAAARYLLVAGGVGITPLLSMARDLDERGTPFILHCYGRSESDVPYLRTLREGFDHGEVVLHFSAAGDSLRGAVPAQFHTPSADALIYTCGPRGFMDQVDAAALEHGWQASQIRREAFDAAPSNVRHVNDAFEVELASSGRVFVIPPDQTIAAVLQAARIPVSLSCEQGLCGSCLTDIKAGQADHRDEVQSDEEKRSHRQIALCCSRAVTSRLVLDL</sequence>
<keyword evidence="5" id="KW-0408">Iron</keyword>
<comment type="caution">
    <text evidence="9">The sequence shown here is derived from an EMBL/GenBank/DDBJ whole genome shotgun (WGS) entry which is preliminary data.</text>
</comment>
<dbReference type="InterPro" id="IPR012675">
    <property type="entry name" value="Beta-grasp_dom_sf"/>
</dbReference>
<dbReference type="Gene3D" id="3.40.50.80">
    <property type="entry name" value="Nucleotide-binding domain of ferredoxin-NADP reductase (FNR) module"/>
    <property type="match status" value="1"/>
</dbReference>
<protein>
    <submittedName>
        <fullName evidence="9">PDR/VanB family oxidoreductase</fullName>
    </submittedName>
</protein>
<dbReference type="PANTHER" id="PTHR47354">
    <property type="entry name" value="NADH OXIDOREDUCTASE HCR"/>
    <property type="match status" value="1"/>
</dbReference>
<dbReference type="InterPro" id="IPR039261">
    <property type="entry name" value="FNR_nucleotide-bd"/>
</dbReference>
<dbReference type="PROSITE" id="PS51085">
    <property type="entry name" value="2FE2S_FER_2"/>
    <property type="match status" value="1"/>
</dbReference>
<keyword evidence="1" id="KW-0285">Flavoprotein</keyword>
<reference evidence="9" key="1">
    <citation type="submission" date="2022-11" db="EMBL/GenBank/DDBJ databases">
        <title>Robbsia betulipollinis sp. nov., isolated from pollen of birch (Betula pendula).</title>
        <authorList>
            <person name="Shi H."/>
            <person name="Ambika Manirajan B."/>
            <person name="Ratering S."/>
            <person name="Geissler-Plaum R."/>
            <person name="Schnell S."/>
        </authorList>
    </citation>
    <scope>NUCLEOTIDE SEQUENCE</scope>
    <source>
        <strain evidence="9">Bb-Pol-6</strain>
    </source>
</reference>
<evidence type="ECO:0000259" key="8">
    <source>
        <dbReference type="PROSITE" id="PS51384"/>
    </source>
</evidence>
<name>A0ABT3ZJV9_9BURK</name>
<organism evidence="9 10">
    <name type="scientific">Robbsia betulipollinis</name>
    <dbReference type="NCBI Taxonomy" id="2981849"/>
    <lineage>
        <taxon>Bacteria</taxon>
        <taxon>Pseudomonadati</taxon>
        <taxon>Pseudomonadota</taxon>
        <taxon>Betaproteobacteria</taxon>
        <taxon>Burkholderiales</taxon>
        <taxon>Burkholderiaceae</taxon>
        <taxon>Robbsia</taxon>
    </lineage>
</organism>
<evidence type="ECO:0000256" key="1">
    <source>
        <dbReference type="ARBA" id="ARBA00022630"/>
    </source>
</evidence>
<keyword evidence="4" id="KW-0560">Oxidoreductase</keyword>
<dbReference type="PROSITE" id="PS51384">
    <property type="entry name" value="FAD_FR"/>
    <property type="match status" value="1"/>
</dbReference>
<dbReference type="PRINTS" id="PR00409">
    <property type="entry name" value="PHDIOXRDTASE"/>
</dbReference>
<dbReference type="InterPro" id="IPR050415">
    <property type="entry name" value="MRET"/>
</dbReference>
<proteinExistence type="predicted"/>
<keyword evidence="2" id="KW-0001">2Fe-2S</keyword>
<evidence type="ECO:0000256" key="6">
    <source>
        <dbReference type="ARBA" id="ARBA00023014"/>
    </source>
</evidence>
<dbReference type="EMBL" id="JAPMXC010000001">
    <property type="protein sequence ID" value="MCY0386240.1"/>
    <property type="molecule type" value="Genomic_DNA"/>
</dbReference>
<evidence type="ECO:0000313" key="10">
    <source>
        <dbReference type="Proteomes" id="UP001082899"/>
    </source>
</evidence>
<dbReference type="CDD" id="cd00207">
    <property type="entry name" value="fer2"/>
    <property type="match status" value="1"/>
</dbReference>
<dbReference type="Gene3D" id="3.10.20.30">
    <property type="match status" value="1"/>
</dbReference>
<evidence type="ECO:0000256" key="2">
    <source>
        <dbReference type="ARBA" id="ARBA00022714"/>
    </source>
</evidence>
<dbReference type="CDD" id="cd06185">
    <property type="entry name" value="PDR_like"/>
    <property type="match status" value="1"/>
</dbReference>
<evidence type="ECO:0000259" key="7">
    <source>
        <dbReference type="PROSITE" id="PS51085"/>
    </source>
</evidence>
<gene>
    <name evidence="9" type="ORF">OVY01_03050</name>
</gene>
<dbReference type="InterPro" id="IPR036010">
    <property type="entry name" value="2Fe-2S_ferredoxin-like_sf"/>
</dbReference>
<dbReference type="RefSeq" id="WP_267845561.1">
    <property type="nucleotide sequence ID" value="NZ_JAPMXC010000001.1"/>
</dbReference>
<evidence type="ECO:0000313" key="9">
    <source>
        <dbReference type="EMBL" id="MCY0386240.1"/>
    </source>
</evidence>
<dbReference type="Gene3D" id="2.40.30.10">
    <property type="entry name" value="Translation factors"/>
    <property type="match status" value="1"/>
</dbReference>
<evidence type="ECO:0000256" key="4">
    <source>
        <dbReference type="ARBA" id="ARBA00023002"/>
    </source>
</evidence>
<dbReference type="PANTHER" id="PTHR47354:SF1">
    <property type="entry name" value="CARNITINE MONOOXYGENASE REDUCTASE SUBUNIT"/>
    <property type="match status" value="1"/>
</dbReference>
<dbReference type="InterPro" id="IPR017927">
    <property type="entry name" value="FAD-bd_FR_type"/>
</dbReference>
<dbReference type="Proteomes" id="UP001082899">
    <property type="component" value="Unassembled WGS sequence"/>
</dbReference>
<accession>A0ABT3ZJV9</accession>
<dbReference type="Pfam" id="PF00111">
    <property type="entry name" value="Fer2"/>
    <property type="match status" value="1"/>
</dbReference>
<dbReference type="SUPFAM" id="SSF54292">
    <property type="entry name" value="2Fe-2S ferredoxin-like"/>
    <property type="match status" value="1"/>
</dbReference>
<keyword evidence="3" id="KW-0479">Metal-binding</keyword>
<feature type="domain" description="FAD-binding FR-type" evidence="8">
    <location>
        <begin position="1"/>
        <end position="103"/>
    </location>
</feature>
<dbReference type="InterPro" id="IPR006058">
    <property type="entry name" value="2Fe2S_fd_BS"/>
</dbReference>
<evidence type="ECO:0000256" key="5">
    <source>
        <dbReference type="ARBA" id="ARBA00023004"/>
    </source>
</evidence>
<keyword evidence="6" id="KW-0411">Iron-sulfur</keyword>